<feature type="non-terminal residue" evidence="1">
    <location>
        <position position="1"/>
    </location>
</feature>
<dbReference type="Gene3D" id="1.25.10.10">
    <property type="entry name" value="Leucine-rich Repeat Variant"/>
    <property type="match status" value="1"/>
</dbReference>
<dbReference type="Pfam" id="PF13646">
    <property type="entry name" value="HEAT_2"/>
    <property type="match status" value="1"/>
</dbReference>
<gene>
    <name evidence="1" type="ORF">METZ01_LOCUS228351</name>
</gene>
<evidence type="ECO:0008006" key="2">
    <source>
        <dbReference type="Google" id="ProtNLM"/>
    </source>
</evidence>
<feature type="non-terminal residue" evidence="1">
    <location>
        <position position="492"/>
    </location>
</feature>
<organism evidence="1">
    <name type="scientific">marine metagenome</name>
    <dbReference type="NCBI Taxonomy" id="408172"/>
    <lineage>
        <taxon>unclassified sequences</taxon>
        <taxon>metagenomes</taxon>
        <taxon>ecological metagenomes</taxon>
    </lineage>
</organism>
<dbReference type="EMBL" id="UINC01055987">
    <property type="protein sequence ID" value="SVB75497.1"/>
    <property type="molecule type" value="Genomic_DNA"/>
</dbReference>
<dbReference type="SUPFAM" id="SSF48371">
    <property type="entry name" value="ARM repeat"/>
    <property type="match status" value="1"/>
</dbReference>
<protein>
    <recommendedName>
        <fullName evidence="2">HEAT repeat domain-containing protein</fullName>
    </recommendedName>
</protein>
<dbReference type="InterPro" id="IPR016024">
    <property type="entry name" value="ARM-type_fold"/>
</dbReference>
<proteinExistence type="predicted"/>
<accession>A0A382GLJ1</accession>
<evidence type="ECO:0000313" key="1">
    <source>
        <dbReference type="EMBL" id="SVB75497.1"/>
    </source>
</evidence>
<reference evidence="1" key="1">
    <citation type="submission" date="2018-05" db="EMBL/GenBank/DDBJ databases">
        <authorList>
            <person name="Lanie J.A."/>
            <person name="Ng W.-L."/>
            <person name="Kazmierczak K.M."/>
            <person name="Andrzejewski T.M."/>
            <person name="Davidsen T.M."/>
            <person name="Wayne K.J."/>
            <person name="Tettelin H."/>
            <person name="Glass J.I."/>
            <person name="Rusch D."/>
            <person name="Podicherti R."/>
            <person name="Tsui H.-C.T."/>
            <person name="Winkler M.E."/>
        </authorList>
    </citation>
    <scope>NUCLEOTIDE SEQUENCE</scope>
</reference>
<sequence length="492" mass="54399">KLLGHRDRLVRVHLARILAERKECKDDEYEWISGLLADEDPFVRRAAADAAGRHPHPSSFSTLIKAWEDAEEKDTHLVHVTRIALRNHFAAGALPNNAWQNELWANELLDIALAARGPKSAESVASFLAESIGADDTSSDDPANKSEKPSIGNWWYMGPFKAENFDKAFETAFAPEQEKEIDLGKILGDTDLSWKTKPDWKDGLVHNELKGENTAHYLYREINSPVARNLKLSLGSNDAVSLFLNRKQILNKKVRRAVAPDQEKLELSLAKGKNRLLLKIVNGGDASGFYFNAGLGVEEDKLMRAVSFVSEHVGLDKLATVVSLLDEQAGKDIGYRIRLHRKVWQGTKGGEKPYSRELGKLAEKVVRSHVQAKASGSSEDALRLASDLGLRDLFKPVLEILLSPQASSGTRLVALDACKNLSEFKFAPVARKLVLDHKEPESLRLAALSWLGSRKSRGDAKVLRAVLSSSHERLQRSFAKGLASSKTGAETL</sequence>
<name>A0A382GLJ1_9ZZZZ</name>
<dbReference type="AlphaFoldDB" id="A0A382GLJ1"/>
<dbReference type="InterPro" id="IPR011989">
    <property type="entry name" value="ARM-like"/>
</dbReference>